<proteinExistence type="inferred from homology"/>
<dbReference type="KEGG" id="crx:CRECT_1899"/>
<evidence type="ECO:0000256" key="5">
    <source>
        <dbReference type="ARBA" id="ARBA00023136"/>
    </source>
</evidence>
<dbReference type="InterPro" id="IPR036942">
    <property type="entry name" value="Beta-barrel_TonB_sf"/>
</dbReference>
<evidence type="ECO:0000256" key="2">
    <source>
        <dbReference type="ARBA" id="ARBA00022448"/>
    </source>
</evidence>
<comment type="subcellular location">
    <subcellularLocation>
        <location evidence="1 7">Cell outer membrane</location>
        <topology evidence="1 7">Multi-pass membrane protein</topology>
    </subcellularLocation>
</comment>
<organism evidence="8 9">
    <name type="scientific">Campylobacter rectus</name>
    <name type="common">Wolinella recta</name>
    <dbReference type="NCBI Taxonomy" id="203"/>
    <lineage>
        <taxon>Bacteria</taxon>
        <taxon>Pseudomonadati</taxon>
        <taxon>Campylobacterota</taxon>
        <taxon>Epsilonproteobacteria</taxon>
        <taxon>Campylobacterales</taxon>
        <taxon>Campylobacteraceae</taxon>
        <taxon>Campylobacter</taxon>
    </lineage>
</organism>
<dbReference type="Pfam" id="PF07715">
    <property type="entry name" value="Plug"/>
    <property type="match status" value="1"/>
</dbReference>
<name>A0A6G5QPG6_CAMRE</name>
<dbReference type="EMBL" id="CP012543">
    <property type="protein sequence ID" value="QCD47519.1"/>
    <property type="molecule type" value="Genomic_DNA"/>
</dbReference>
<evidence type="ECO:0000256" key="4">
    <source>
        <dbReference type="ARBA" id="ARBA00022692"/>
    </source>
</evidence>
<evidence type="ECO:0000256" key="1">
    <source>
        <dbReference type="ARBA" id="ARBA00004571"/>
    </source>
</evidence>
<keyword evidence="8" id="KW-0675">Receptor</keyword>
<dbReference type="AlphaFoldDB" id="A0A6G5QPG6"/>
<comment type="similarity">
    <text evidence="7">Belongs to the TonB-dependent receptor family.</text>
</comment>
<dbReference type="Proteomes" id="UP000502377">
    <property type="component" value="Chromosome"/>
</dbReference>
<dbReference type="RefSeq" id="WP_004318540.1">
    <property type="nucleotide sequence ID" value="NZ_CP012543.1"/>
</dbReference>
<keyword evidence="2 7" id="KW-0813">Transport</keyword>
<evidence type="ECO:0000313" key="9">
    <source>
        <dbReference type="Proteomes" id="UP000502377"/>
    </source>
</evidence>
<dbReference type="Gene3D" id="2.170.130.10">
    <property type="entry name" value="TonB-dependent receptor, plug domain"/>
    <property type="match status" value="1"/>
</dbReference>
<dbReference type="InterPro" id="IPR037066">
    <property type="entry name" value="Plug_dom_sf"/>
</dbReference>
<sequence>MKKQMLIMSSIAAMSMVGYAKDVQLADLNVTANLSGGDTIQKQGKYLGESKVSRDTIESLPSVNRGLTDILKVNPSVQFSNSQITSKNSGEIDPQDISINGAKFYQNNFMIDGFNINNDLNPAQRIQDQTNIPGKILPDLGSVSQGINIDTGLIESITVHDSSVSAKYGGFEGGVIDTKTKDPQKGFHGKISTSHTSDKVTKFYIDKADKEGFENSYEHTNQPKFTKWKQILELSGYLTDDFGLIFNYSQSRSKIPLVGYDSRFVSDKKDSYEKERVQKRKNENFFLKAKWLPTDRLSITPVIMYAPSSGTYFNATTKDSKQIMKSGGFYAAVDVNYDFDWLNFEQVLGYSKLESSRDAEKEYWIQWMPSKKRPWGKTNSYEGGFGDFIQEQETFSYNAALDFAPIEFVNIEHNFGAGFEFKHSKGSFEIPNGFYAVTATKLLKPGEKCAPNDPWCSMDAGVGGKNHYQTIWSKYNKGKIDAKVNQFSLWLEDEMKIGNLSLRPGLRFDSDDYMNKDTLAPRFSSKYDIFGDDSSNVTLGLNRYYGRSAFAYALKDGKNKLQSRWIRKDKTKYSQWIEDTAWNSRNQKSDYLFRELKIPYNDELALGFNQKFSNFYLALKYVKRNAKDQVTLSRASKEGVTPDGSKYKTDVKVYANNGRSKTDVYTLTLSNINAYEIQGTKHTFQLGFNYQNKKTNAATYNDDVSSEDFDRTIKLDGKYIKFTDKPATDFNTNWTLNLFTVSYFPQINMKWGNTFTLKDGHEYINHVGKETYKGEKIDVYETKKLRNAFSWDTAFGFEWNMPRQSKLFANIDILNVLNRKNAVGEENKFILSSKEFANVQTYQTGRQFWFEVGYKW</sequence>
<dbReference type="SUPFAM" id="SSF56935">
    <property type="entry name" value="Porins"/>
    <property type="match status" value="1"/>
</dbReference>
<gene>
    <name evidence="8" type="ORF">CRECT_1899</name>
</gene>
<keyword evidence="4 7" id="KW-0812">Transmembrane</keyword>
<keyword evidence="3 7" id="KW-1134">Transmembrane beta strand</keyword>
<evidence type="ECO:0000256" key="3">
    <source>
        <dbReference type="ARBA" id="ARBA00022452"/>
    </source>
</evidence>
<dbReference type="Gene3D" id="2.40.170.20">
    <property type="entry name" value="TonB-dependent receptor, beta-barrel domain"/>
    <property type="match status" value="1"/>
</dbReference>
<evidence type="ECO:0000256" key="6">
    <source>
        <dbReference type="ARBA" id="ARBA00023237"/>
    </source>
</evidence>
<dbReference type="PROSITE" id="PS52016">
    <property type="entry name" value="TONB_DEPENDENT_REC_3"/>
    <property type="match status" value="1"/>
</dbReference>
<keyword evidence="6 7" id="KW-0998">Cell outer membrane</keyword>
<evidence type="ECO:0000256" key="7">
    <source>
        <dbReference type="PROSITE-ProRule" id="PRU01360"/>
    </source>
</evidence>
<dbReference type="InterPro" id="IPR012910">
    <property type="entry name" value="Plug_dom"/>
</dbReference>
<reference evidence="8 9" key="1">
    <citation type="submission" date="2016-07" db="EMBL/GenBank/DDBJ databases">
        <title>Comparative genomics of the Campylobacter concisus group.</title>
        <authorList>
            <person name="Miller W.G."/>
            <person name="Yee E."/>
            <person name="Chapman M.H."/>
            <person name="Huynh S."/>
            <person name="Bono J.L."/>
            <person name="On S.L.W."/>
            <person name="StLeger J."/>
            <person name="Foster G."/>
            <person name="Parker C.T."/>
        </authorList>
    </citation>
    <scope>NUCLEOTIDE SEQUENCE [LARGE SCALE GENOMIC DNA]</scope>
    <source>
        <strain evidence="8 9">ATCC 33238</strain>
    </source>
</reference>
<dbReference type="InterPro" id="IPR039426">
    <property type="entry name" value="TonB-dep_rcpt-like"/>
</dbReference>
<accession>A0A6G5QPG6</accession>
<dbReference type="GO" id="GO:0009279">
    <property type="term" value="C:cell outer membrane"/>
    <property type="evidence" value="ECO:0007669"/>
    <property type="project" value="UniProtKB-SubCell"/>
</dbReference>
<evidence type="ECO:0000313" key="8">
    <source>
        <dbReference type="EMBL" id="QCD47519.1"/>
    </source>
</evidence>
<protein>
    <submittedName>
        <fullName evidence="8">TonB-dependent receptor</fullName>
    </submittedName>
</protein>
<keyword evidence="5 7" id="KW-0472">Membrane</keyword>